<evidence type="ECO:0000313" key="6">
    <source>
        <dbReference type="EMBL" id="CAJ2499628.1"/>
    </source>
</evidence>
<dbReference type="InterPro" id="IPR036259">
    <property type="entry name" value="MFS_trans_sf"/>
</dbReference>
<organism evidence="6 7">
    <name type="scientific">Anthostomella pinea</name>
    <dbReference type="NCBI Taxonomy" id="933095"/>
    <lineage>
        <taxon>Eukaryota</taxon>
        <taxon>Fungi</taxon>
        <taxon>Dikarya</taxon>
        <taxon>Ascomycota</taxon>
        <taxon>Pezizomycotina</taxon>
        <taxon>Sordariomycetes</taxon>
        <taxon>Xylariomycetidae</taxon>
        <taxon>Xylariales</taxon>
        <taxon>Xylariaceae</taxon>
        <taxon>Anthostomella</taxon>
    </lineage>
</organism>
<dbReference type="Proteomes" id="UP001295740">
    <property type="component" value="Unassembled WGS sequence"/>
</dbReference>
<accession>A0AAI8V2E8</accession>
<dbReference type="PANTHER" id="PTHR43791:SF4">
    <property type="entry name" value="PANTOTHENATE TRANSPORTER FEN2"/>
    <property type="match status" value="1"/>
</dbReference>
<proteinExistence type="predicted"/>
<keyword evidence="3" id="KW-0812">Transmembrane</keyword>
<evidence type="ECO:0000256" key="3">
    <source>
        <dbReference type="ARBA" id="ARBA00022692"/>
    </source>
</evidence>
<comment type="subcellular location">
    <subcellularLocation>
        <location evidence="1">Membrane</location>
        <topology evidence="1">Multi-pass membrane protein</topology>
    </subcellularLocation>
</comment>
<evidence type="ECO:0000256" key="4">
    <source>
        <dbReference type="ARBA" id="ARBA00022989"/>
    </source>
</evidence>
<dbReference type="GO" id="GO:0005886">
    <property type="term" value="C:plasma membrane"/>
    <property type="evidence" value="ECO:0007669"/>
    <property type="project" value="TreeGrafter"/>
</dbReference>
<gene>
    <name evidence="6" type="ORF">KHLLAP_LOCUS96</name>
</gene>
<reference evidence="6" key="1">
    <citation type="submission" date="2023-10" db="EMBL/GenBank/DDBJ databases">
        <authorList>
            <person name="Hackl T."/>
        </authorList>
    </citation>
    <scope>NUCLEOTIDE SEQUENCE</scope>
</reference>
<dbReference type="GO" id="GO:0098717">
    <property type="term" value="P:pantothenate import across plasma membrane"/>
    <property type="evidence" value="ECO:0007669"/>
    <property type="project" value="TreeGrafter"/>
</dbReference>
<dbReference type="Gene3D" id="1.20.1250.20">
    <property type="entry name" value="MFS general substrate transporter like domains"/>
    <property type="match status" value="1"/>
</dbReference>
<evidence type="ECO:0000256" key="1">
    <source>
        <dbReference type="ARBA" id="ARBA00004141"/>
    </source>
</evidence>
<dbReference type="PANTHER" id="PTHR43791">
    <property type="entry name" value="PERMEASE-RELATED"/>
    <property type="match status" value="1"/>
</dbReference>
<evidence type="ECO:0000256" key="5">
    <source>
        <dbReference type="ARBA" id="ARBA00023136"/>
    </source>
</evidence>
<dbReference type="AlphaFoldDB" id="A0AAI8V2E8"/>
<dbReference type="GO" id="GO:0015233">
    <property type="term" value="F:pantothenate transmembrane transporter activity"/>
    <property type="evidence" value="ECO:0007669"/>
    <property type="project" value="TreeGrafter"/>
</dbReference>
<dbReference type="SUPFAM" id="SSF103473">
    <property type="entry name" value="MFS general substrate transporter"/>
    <property type="match status" value="1"/>
</dbReference>
<keyword evidence="2" id="KW-0813">Transport</keyword>
<keyword evidence="4" id="KW-1133">Transmembrane helix</keyword>
<dbReference type="EMBL" id="CAUWAG010000003">
    <property type="protein sequence ID" value="CAJ2499628.1"/>
    <property type="molecule type" value="Genomic_DNA"/>
</dbReference>
<protein>
    <submittedName>
        <fullName evidence="6">Uu.00g024810.m01.CDS01</fullName>
    </submittedName>
</protein>
<evidence type="ECO:0000313" key="7">
    <source>
        <dbReference type="Proteomes" id="UP001295740"/>
    </source>
</evidence>
<evidence type="ECO:0000256" key="2">
    <source>
        <dbReference type="ARBA" id="ARBA00022448"/>
    </source>
</evidence>
<keyword evidence="7" id="KW-1185">Reference proteome</keyword>
<name>A0AAI8V2E8_9PEZI</name>
<comment type="caution">
    <text evidence="6">The sequence shown here is derived from an EMBL/GenBank/DDBJ whole genome shotgun (WGS) entry which is preliminary data.</text>
</comment>
<keyword evidence="5" id="KW-0472">Membrane</keyword>
<sequence length="95" mass="10339">MRRDSWSPSFFQGLAEASTYCGAIYVTGLWYKPGEVAKWNAFFTASGQVGSMLAGVTLTAIYEGMDGHAGLQGWQWVSSMSWLASFSPNPIPPSH</sequence>